<feature type="domain" description="Histidine kinase" evidence="12">
    <location>
        <begin position="268"/>
        <end position="483"/>
    </location>
</feature>
<name>A0A317E455_9PROT</name>
<dbReference type="PANTHER" id="PTHR43065">
    <property type="entry name" value="SENSOR HISTIDINE KINASE"/>
    <property type="match status" value="1"/>
</dbReference>
<comment type="function">
    <text evidence="9">Putative oxygen sensor; modulates the activity of FixJ, a transcriptional activator of nitrogen fixation fixK gene. FixL probably acts as a kinase that phosphorylates FixJ.</text>
</comment>
<reference evidence="15" key="1">
    <citation type="submission" date="2018-05" db="EMBL/GenBank/DDBJ databases">
        <title>Zavarzinia sp. HR-AS.</title>
        <authorList>
            <person name="Lee Y."/>
            <person name="Jeon C.O."/>
        </authorList>
    </citation>
    <scope>NUCLEOTIDE SEQUENCE [LARGE SCALE GENOMIC DNA]</scope>
    <source>
        <strain evidence="15">DSM 1231</strain>
    </source>
</reference>
<keyword evidence="4" id="KW-0808">Transferase</keyword>
<evidence type="ECO:0000256" key="2">
    <source>
        <dbReference type="ARBA" id="ARBA00012438"/>
    </source>
</evidence>
<keyword evidence="7" id="KW-0067">ATP-binding</keyword>
<feature type="transmembrane region" description="Helical" evidence="11">
    <location>
        <begin position="20"/>
        <end position="38"/>
    </location>
</feature>
<dbReference type="Gene3D" id="3.30.450.20">
    <property type="entry name" value="PAS domain"/>
    <property type="match status" value="1"/>
</dbReference>
<sequence length="491" mass="52458">MPERGRTAPALFSDRRPAAYGIALAAVAVATGLVLLPASPVDGPALYLVYVAAVLAAAAYGGLWPGLLATGLGALAGPLAAGVPAPLGVAGMAAGALYLALGVAISFAGGWFMGARQRAAEISDHLRSILDTVPDAMVVIDRQGVMRSFSLAAERLFGWTAAEAVGRNVSLLMPEPYRRHHDGYLDRYARTGERRIIGVGRVIVGQRKDGSTFPMELHVGEAKGAEPFFTGFVRDLSERQQVEARLQDLQGELVHVSRLMAVGEMASMLAHELNQPLSAIANLLTGARRLQERGRPEDEPKIREAMQKAAQQALRAGDIIHRMRNFVSRGDGERAIENLSKVVEEAAALALVGAKERRVDVRFNLDPGADGVLVDRVQIQQVLLNLIRNAIEAMQDAPQRSLLIATLRRDDGFALVSVADTGSGIADEVRDRLFQPFMTTKPQGMGVGLSISRSIVDAHGGRIWAEANPAGGTIFRFTLPPLPTEGSADEP</sequence>
<dbReference type="SMART" id="SM00387">
    <property type="entry name" value="HATPase_c"/>
    <property type="match status" value="1"/>
</dbReference>
<dbReference type="InterPro" id="IPR003594">
    <property type="entry name" value="HATPase_dom"/>
</dbReference>
<dbReference type="GO" id="GO:0005524">
    <property type="term" value="F:ATP binding"/>
    <property type="evidence" value="ECO:0007669"/>
    <property type="project" value="UniProtKB-KW"/>
</dbReference>
<dbReference type="PRINTS" id="PR00344">
    <property type="entry name" value="BCTRLSENSOR"/>
</dbReference>
<evidence type="ECO:0000256" key="1">
    <source>
        <dbReference type="ARBA" id="ARBA00000085"/>
    </source>
</evidence>
<dbReference type="SUPFAM" id="SSF47384">
    <property type="entry name" value="Homodimeric domain of signal transducing histidine kinase"/>
    <property type="match status" value="1"/>
</dbReference>
<dbReference type="RefSeq" id="WP_109920461.1">
    <property type="nucleotide sequence ID" value="NZ_QGLF01000002.1"/>
</dbReference>
<comment type="catalytic activity">
    <reaction evidence="1">
        <text>ATP + protein L-histidine = ADP + protein N-phospho-L-histidine.</text>
        <dbReference type="EC" id="2.7.13.3"/>
    </reaction>
</comment>
<feature type="domain" description="PAS" evidence="13">
    <location>
        <begin position="122"/>
        <end position="192"/>
    </location>
</feature>
<dbReference type="Gene3D" id="3.30.565.10">
    <property type="entry name" value="Histidine kinase-like ATPase, C-terminal domain"/>
    <property type="match status" value="1"/>
</dbReference>
<protein>
    <recommendedName>
        <fullName evidence="10">Sensor protein FixL</fullName>
        <ecNumber evidence="2">2.7.13.3</ecNumber>
    </recommendedName>
</protein>
<keyword evidence="15" id="KW-1185">Reference proteome</keyword>
<dbReference type="InterPro" id="IPR005467">
    <property type="entry name" value="His_kinase_dom"/>
</dbReference>
<proteinExistence type="predicted"/>
<dbReference type="GO" id="GO:0042802">
    <property type="term" value="F:identical protein binding"/>
    <property type="evidence" value="ECO:0007669"/>
    <property type="project" value="UniProtKB-ARBA"/>
</dbReference>
<dbReference type="CDD" id="cd00082">
    <property type="entry name" value="HisKA"/>
    <property type="match status" value="1"/>
</dbReference>
<dbReference type="Pfam" id="PF00989">
    <property type="entry name" value="PAS"/>
    <property type="match status" value="1"/>
</dbReference>
<evidence type="ECO:0000256" key="11">
    <source>
        <dbReference type="SAM" id="Phobius"/>
    </source>
</evidence>
<keyword evidence="11" id="KW-0472">Membrane</keyword>
<evidence type="ECO:0000259" key="13">
    <source>
        <dbReference type="PROSITE" id="PS50112"/>
    </source>
</evidence>
<comment type="caution">
    <text evidence="14">The sequence shown here is derived from an EMBL/GenBank/DDBJ whole genome shotgun (WGS) entry which is preliminary data.</text>
</comment>
<dbReference type="PROSITE" id="PS50112">
    <property type="entry name" value="PAS"/>
    <property type="match status" value="1"/>
</dbReference>
<dbReference type="InterPro" id="IPR036097">
    <property type="entry name" value="HisK_dim/P_sf"/>
</dbReference>
<dbReference type="GO" id="GO:0000155">
    <property type="term" value="F:phosphorelay sensor kinase activity"/>
    <property type="evidence" value="ECO:0007669"/>
    <property type="project" value="InterPro"/>
</dbReference>
<keyword evidence="11" id="KW-0812">Transmembrane</keyword>
<evidence type="ECO:0000256" key="3">
    <source>
        <dbReference type="ARBA" id="ARBA00022553"/>
    </source>
</evidence>
<evidence type="ECO:0000256" key="8">
    <source>
        <dbReference type="ARBA" id="ARBA00023012"/>
    </source>
</evidence>
<dbReference type="Proteomes" id="UP000246077">
    <property type="component" value="Unassembled WGS sequence"/>
</dbReference>
<dbReference type="AlphaFoldDB" id="A0A317E455"/>
<accession>A0A317E455</accession>
<dbReference type="Pfam" id="PF02518">
    <property type="entry name" value="HATPase_c"/>
    <property type="match status" value="1"/>
</dbReference>
<keyword evidence="5" id="KW-0547">Nucleotide-binding</keyword>
<dbReference type="Gene3D" id="1.10.287.130">
    <property type="match status" value="1"/>
</dbReference>
<keyword evidence="6 14" id="KW-0418">Kinase</keyword>
<dbReference type="InterPro" id="IPR003661">
    <property type="entry name" value="HisK_dim/P_dom"/>
</dbReference>
<dbReference type="PANTHER" id="PTHR43065:SF10">
    <property type="entry name" value="PEROXIDE STRESS-ACTIVATED HISTIDINE KINASE MAK3"/>
    <property type="match status" value="1"/>
</dbReference>
<dbReference type="CDD" id="cd00130">
    <property type="entry name" value="PAS"/>
    <property type="match status" value="1"/>
</dbReference>
<dbReference type="InterPro" id="IPR013767">
    <property type="entry name" value="PAS_fold"/>
</dbReference>
<evidence type="ECO:0000256" key="9">
    <source>
        <dbReference type="ARBA" id="ARBA00059827"/>
    </source>
</evidence>
<dbReference type="SMART" id="SM00388">
    <property type="entry name" value="HisKA"/>
    <property type="match status" value="1"/>
</dbReference>
<dbReference type="FunFam" id="3.30.565.10:FF:000042">
    <property type="entry name" value="Two-component sensor histidine kinase KdpD"/>
    <property type="match status" value="1"/>
</dbReference>
<evidence type="ECO:0000256" key="10">
    <source>
        <dbReference type="ARBA" id="ARBA00070616"/>
    </source>
</evidence>
<evidence type="ECO:0000256" key="4">
    <source>
        <dbReference type="ARBA" id="ARBA00022679"/>
    </source>
</evidence>
<dbReference type="NCBIfam" id="TIGR00229">
    <property type="entry name" value="sensory_box"/>
    <property type="match status" value="1"/>
</dbReference>
<evidence type="ECO:0000313" key="14">
    <source>
        <dbReference type="EMBL" id="PWR21817.1"/>
    </source>
</evidence>
<organism evidence="14 15">
    <name type="scientific">Zavarzinia compransoris</name>
    <dbReference type="NCBI Taxonomy" id="1264899"/>
    <lineage>
        <taxon>Bacteria</taxon>
        <taxon>Pseudomonadati</taxon>
        <taxon>Pseudomonadota</taxon>
        <taxon>Alphaproteobacteria</taxon>
        <taxon>Rhodospirillales</taxon>
        <taxon>Zavarziniaceae</taxon>
        <taxon>Zavarzinia</taxon>
    </lineage>
</organism>
<dbReference type="PROSITE" id="PS50109">
    <property type="entry name" value="HIS_KIN"/>
    <property type="match status" value="1"/>
</dbReference>
<feature type="transmembrane region" description="Helical" evidence="11">
    <location>
        <begin position="87"/>
        <end position="113"/>
    </location>
</feature>
<evidence type="ECO:0000313" key="15">
    <source>
        <dbReference type="Proteomes" id="UP000246077"/>
    </source>
</evidence>
<keyword evidence="11" id="KW-1133">Transmembrane helix</keyword>
<feature type="transmembrane region" description="Helical" evidence="11">
    <location>
        <begin position="45"/>
        <end position="67"/>
    </location>
</feature>
<keyword evidence="3" id="KW-0597">Phosphoprotein</keyword>
<evidence type="ECO:0000256" key="5">
    <source>
        <dbReference type="ARBA" id="ARBA00022741"/>
    </source>
</evidence>
<dbReference type="Pfam" id="PF00512">
    <property type="entry name" value="HisKA"/>
    <property type="match status" value="1"/>
</dbReference>
<dbReference type="InterPro" id="IPR000014">
    <property type="entry name" value="PAS"/>
</dbReference>
<dbReference type="SUPFAM" id="SSF55785">
    <property type="entry name" value="PYP-like sensor domain (PAS domain)"/>
    <property type="match status" value="1"/>
</dbReference>
<dbReference type="Gene3D" id="1.20.120.620">
    <property type="entry name" value="Backbone structure of the membrane domain of e. Coli histidine kinase receptor kdpd"/>
    <property type="match status" value="1"/>
</dbReference>
<evidence type="ECO:0000256" key="7">
    <source>
        <dbReference type="ARBA" id="ARBA00022840"/>
    </source>
</evidence>
<evidence type="ECO:0000256" key="6">
    <source>
        <dbReference type="ARBA" id="ARBA00022777"/>
    </source>
</evidence>
<dbReference type="InterPro" id="IPR035965">
    <property type="entry name" value="PAS-like_dom_sf"/>
</dbReference>
<evidence type="ECO:0000259" key="12">
    <source>
        <dbReference type="PROSITE" id="PS50109"/>
    </source>
</evidence>
<dbReference type="InterPro" id="IPR038318">
    <property type="entry name" value="KdpD_sf"/>
</dbReference>
<keyword evidence="8" id="KW-0902">Two-component regulatory system</keyword>
<dbReference type="GO" id="GO:0006355">
    <property type="term" value="P:regulation of DNA-templated transcription"/>
    <property type="evidence" value="ECO:0007669"/>
    <property type="project" value="InterPro"/>
</dbReference>
<dbReference type="Gene3D" id="6.10.250.2580">
    <property type="match status" value="1"/>
</dbReference>
<dbReference type="SUPFAM" id="SSF55874">
    <property type="entry name" value="ATPase domain of HSP90 chaperone/DNA topoisomerase II/histidine kinase"/>
    <property type="match status" value="1"/>
</dbReference>
<dbReference type="EMBL" id="QGLF01000002">
    <property type="protein sequence ID" value="PWR21817.1"/>
    <property type="molecule type" value="Genomic_DNA"/>
</dbReference>
<dbReference type="InterPro" id="IPR036890">
    <property type="entry name" value="HATPase_C_sf"/>
</dbReference>
<dbReference type="EC" id="2.7.13.3" evidence="2"/>
<dbReference type="OrthoDB" id="9795133at2"/>
<dbReference type="SMART" id="SM00091">
    <property type="entry name" value="PAS"/>
    <property type="match status" value="1"/>
</dbReference>
<gene>
    <name evidence="14" type="ORF">DKG75_07460</name>
</gene>
<dbReference type="InterPro" id="IPR004358">
    <property type="entry name" value="Sig_transdc_His_kin-like_C"/>
</dbReference>
<dbReference type="FunFam" id="3.30.450.20:FF:000060">
    <property type="entry name" value="Sensor protein FixL"/>
    <property type="match status" value="1"/>
</dbReference>